<dbReference type="PANTHER" id="PTHR14911">
    <property type="entry name" value="THUMP DOMAIN-CONTAINING"/>
    <property type="match status" value="1"/>
</dbReference>
<dbReference type="Gene3D" id="3.40.50.150">
    <property type="entry name" value="Vaccinia Virus protein VP39"/>
    <property type="match status" value="1"/>
</dbReference>
<dbReference type="SUPFAM" id="SSF53335">
    <property type="entry name" value="S-adenosyl-L-methionine-dependent methyltransferases"/>
    <property type="match status" value="1"/>
</dbReference>
<organism evidence="2 3">
    <name type="scientific">Clostridium putrefaciens</name>
    <dbReference type="NCBI Taxonomy" id="99675"/>
    <lineage>
        <taxon>Bacteria</taxon>
        <taxon>Bacillati</taxon>
        <taxon>Bacillota</taxon>
        <taxon>Clostridia</taxon>
        <taxon>Eubacteriales</taxon>
        <taxon>Clostridiaceae</taxon>
        <taxon>Clostridium</taxon>
    </lineage>
</organism>
<proteinExistence type="predicted"/>
<dbReference type="SUPFAM" id="SSF48371">
    <property type="entry name" value="ARM repeat"/>
    <property type="match status" value="1"/>
</dbReference>
<dbReference type="InterPro" id="IPR029063">
    <property type="entry name" value="SAM-dependent_MTases_sf"/>
</dbReference>
<dbReference type="InterPro" id="IPR016024">
    <property type="entry name" value="ARM-type_fold"/>
</dbReference>
<dbReference type="GO" id="GO:0030488">
    <property type="term" value="P:tRNA methylation"/>
    <property type="evidence" value="ECO:0007669"/>
    <property type="project" value="TreeGrafter"/>
</dbReference>
<dbReference type="RefSeq" id="WP_242984094.1">
    <property type="nucleotide sequence ID" value="NZ_UFWZ01000001.1"/>
</dbReference>
<feature type="domain" description="Ribosomal RNA large subunit methyltransferase K/L-like methyltransferase" evidence="1">
    <location>
        <begin position="367"/>
        <end position="528"/>
    </location>
</feature>
<evidence type="ECO:0000313" key="2">
    <source>
        <dbReference type="EMBL" id="SUY47581.1"/>
    </source>
</evidence>
<accession>A0A381J8P4</accession>
<dbReference type="Gene3D" id="1.25.10.10">
    <property type="entry name" value="Leucine-rich Repeat Variant"/>
    <property type="match status" value="1"/>
</dbReference>
<evidence type="ECO:0000259" key="1">
    <source>
        <dbReference type="Pfam" id="PF01170"/>
    </source>
</evidence>
<dbReference type="Pfam" id="PF01170">
    <property type="entry name" value="UPF0020"/>
    <property type="match status" value="1"/>
</dbReference>
<dbReference type="GO" id="GO:0016423">
    <property type="term" value="F:tRNA (guanine) methyltransferase activity"/>
    <property type="evidence" value="ECO:0007669"/>
    <property type="project" value="TreeGrafter"/>
</dbReference>
<sequence>MSYIKDTDYKVLIENLKTSEDKERAKIIDTLSKNYTLALPLLWKESLENENPRAMLSAIRDIIKKEKPREMLKRNIGSSKEKLKSFLQSPDAKTRKNTCGIISELADPAYLSALYTAFEKEDQLFVKSSYILAIGNCGKASDGEKLEKILESLISNEKACRDESELIKNAKHLNEEKLVLGRAIAKLSKCVRHKFKGFEEPVPMLVTAMNKEFRVTLNELKEKSIKGNLVDNGILIKEKDLDKIYSCRTFYELLYPLDSLEKLEFNSDIIASAILKANIIDFLNSCHENASIPDDYFPYRIELKTESYNKERSDFLKSLSIKLDELSNGKLKNSPSSYEVEIRIVEKNNICSVFIKLYSFKDTRFDYRENTLASSINPVTAAIVVKSIEKWLKNDSKVLDPFCGTSTMLIERAKLKETSSLTGIDIFGAAIDFSKVNSRLSNTKIKLINEDILSYKTFDVFDEIICNMPFEANVGSKNHTIDLYRGFIDMIPKLVKPNGMVFLYTVEKNLLKQNLSGNNHLELLDEIKIESGGLTPNVFVLRVK</sequence>
<reference evidence="2 3" key="1">
    <citation type="submission" date="2018-06" db="EMBL/GenBank/DDBJ databases">
        <authorList>
            <consortium name="Pathogen Informatics"/>
            <person name="Doyle S."/>
        </authorList>
    </citation>
    <scope>NUCLEOTIDE SEQUENCE [LARGE SCALE GENOMIC DNA]</scope>
    <source>
        <strain evidence="2 3">NCTC9836</strain>
    </source>
</reference>
<dbReference type="InterPro" id="IPR000241">
    <property type="entry name" value="RlmKL-like_Mtase"/>
</dbReference>
<dbReference type="EMBL" id="UFWZ01000001">
    <property type="protein sequence ID" value="SUY47581.1"/>
    <property type="molecule type" value="Genomic_DNA"/>
</dbReference>
<keyword evidence="2" id="KW-0808">Transferase</keyword>
<gene>
    <name evidence="2" type="ORF">NCTC9836_01915</name>
</gene>
<keyword evidence="3" id="KW-1185">Reference proteome</keyword>
<dbReference type="InterPro" id="IPR011989">
    <property type="entry name" value="ARM-like"/>
</dbReference>
<dbReference type="PANTHER" id="PTHR14911:SF13">
    <property type="entry name" value="TRNA (GUANINE(6)-N2)-METHYLTRANSFERASE THUMP3"/>
    <property type="match status" value="1"/>
</dbReference>
<evidence type="ECO:0000313" key="3">
    <source>
        <dbReference type="Proteomes" id="UP000254664"/>
    </source>
</evidence>
<keyword evidence="2" id="KW-0489">Methyltransferase</keyword>
<protein>
    <submittedName>
        <fullName evidence="2">RNA methylase</fullName>
    </submittedName>
</protein>
<dbReference type="AlphaFoldDB" id="A0A381J8P4"/>
<dbReference type="CDD" id="cd02440">
    <property type="entry name" value="AdoMet_MTases"/>
    <property type="match status" value="1"/>
</dbReference>
<dbReference type="Proteomes" id="UP000254664">
    <property type="component" value="Unassembled WGS sequence"/>
</dbReference>
<name>A0A381J8P4_9CLOT</name>